<keyword evidence="24" id="KW-0443">Lipid metabolism</keyword>
<evidence type="ECO:0000256" key="22">
    <source>
        <dbReference type="ARBA" id="ARBA00023002"/>
    </source>
</evidence>
<dbReference type="InterPro" id="IPR037120">
    <property type="entry name" value="Haem_peroxidase_sf_animal"/>
</dbReference>
<dbReference type="Gene3D" id="3.40.30.10">
    <property type="entry name" value="Glutaredoxin"/>
    <property type="match status" value="1"/>
</dbReference>
<dbReference type="GO" id="GO:0007601">
    <property type="term" value="P:visual perception"/>
    <property type="evidence" value="ECO:0007669"/>
    <property type="project" value="UniProtKB-KW"/>
</dbReference>
<keyword evidence="13" id="KW-0575">Peroxidase</keyword>
<evidence type="ECO:0000256" key="5">
    <source>
        <dbReference type="ARBA" id="ARBA00008928"/>
    </source>
</evidence>
<reference evidence="45" key="1">
    <citation type="submission" date="2025-08" db="UniProtKB">
        <authorList>
            <consortium name="RefSeq"/>
        </authorList>
    </citation>
    <scope>IDENTIFICATION</scope>
</reference>
<evidence type="ECO:0000256" key="25">
    <source>
        <dbReference type="ARBA" id="ARBA00023136"/>
    </source>
</evidence>
<dbReference type="Gene3D" id="1.10.168.10">
    <property type="entry name" value="Phosducin, domain 2"/>
    <property type="match status" value="1"/>
</dbReference>
<dbReference type="PRINTS" id="PR00457">
    <property type="entry name" value="ANPEROXIDASE"/>
</dbReference>
<feature type="domain" description="EGF-like" evidence="43">
    <location>
        <begin position="30"/>
        <end position="68"/>
    </location>
</feature>
<evidence type="ECO:0000256" key="24">
    <source>
        <dbReference type="ARBA" id="ARBA00023098"/>
    </source>
</evidence>
<dbReference type="OrthoDB" id="823504at2759"/>
<keyword evidence="26" id="KW-1015">Disulfide bond</keyword>
<protein>
    <recommendedName>
        <fullName evidence="9">Prostaglandin G/H synthase 1</fullName>
        <ecNumber evidence="8">1.14.99.1</ecNumber>
    </recommendedName>
    <alternativeName>
        <fullName evidence="30">Cyclooxygenase-1</fullName>
    </alternativeName>
    <alternativeName>
        <fullName evidence="31">Prostaglandin H2 synthase 1</fullName>
    </alternativeName>
    <alternativeName>
        <fullName evidence="32">Prostaglandin-endoperoxide synthase 1</fullName>
    </alternativeName>
</protein>
<feature type="coiled-coil region" evidence="40">
    <location>
        <begin position="750"/>
        <end position="777"/>
    </location>
</feature>
<name>A0A6J2QV48_COTGO</name>
<feature type="region of interest" description="Disordered" evidence="41">
    <location>
        <begin position="701"/>
        <end position="726"/>
    </location>
</feature>
<keyword evidence="27" id="KW-0275">Fatty acid biosynthesis</keyword>
<evidence type="ECO:0000256" key="29">
    <source>
        <dbReference type="ARBA" id="ARBA00023305"/>
    </source>
</evidence>
<dbReference type="SUPFAM" id="SSF48113">
    <property type="entry name" value="Heme-dependent peroxidases"/>
    <property type="match status" value="1"/>
</dbReference>
<evidence type="ECO:0000256" key="12">
    <source>
        <dbReference type="ARBA" id="ARBA00022536"/>
    </source>
</evidence>
<evidence type="ECO:0000256" key="20">
    <source>
        <dbReference type="ARBA" id="ARBA00022848"/>
    </source>
</evidence>
<dbReference type="FunFam" id="2.10.25.10:FF:000235">
    <property type="entry name" value="Prostaglandin G/H synthase 2"/>
    <property type="match status" value="1"/>
</dbReference>
<evidence type="ECO:0000256" key="28">
    <source>
        <dbReference type="ARBA" id="ARBA00023180"/>
    </source>
</evidence>
<keyword evidence="22" id="KW-0560">Oxidoreductase</keyword>
<keyword evidence="11" id="KW-0444">Lipid biosynthesis</keyword>
<gene>
    <name evidence="45" type="primary">pdcl</name>
</gene>
<evidence type="ECO:0000256" key="31">
    <source>
        <dbReference type="ARBA" id="ARBA00031794"/>
    </source>
</evidence>
<evidence type="ECO:0000256" key="14">
    <source>
        <dbReference type="ARBA" id="ARBA00022585"/>
    </source>
</evidence>
<feature type="chain" id="PRO_5026674227" description="Prostaglandin G/H synthase 1" evidence="42">
    <location>
        <begin position="24"/>
        <end position="988"/>
    </location>
</feature>
<keyword evidence="23 38" id="KW-0408">Iron</keyword>
<evidence type="ECO:0000256" key="3">
    <source>
        <dbReference type="ARBA" id="ARBA00004586"/>
    </source>
</evidence>
<dbReference type="Proteomes" id="UP000504630">
    <property type="component" value="Chromosome 12"/>
</dbReference>
<evidence type="ECO:0000256" key="32">
    <source>
        <dbReference type="ARBA" id="ARBA00033143"/>
    </source>
</evidence>
<dbReference type="CDD" id="cd02987">
    <property type="entry name" value="Phd_like_Phd"/>
    <property type="match status" value="1"/>
</dbReference>
<dbReference type="UniPathway" id="UPA00662"/>
<evidence type="ECO:0000256" key="27">
    <source>
        <dbReference type="ARBA" id="ARBA00023160"/>
    </source>
</evidence>
<comment type="caution">
    <text evidence="39">Lacks conserved residue(s) required for the propagation of feature annotation.</text>
</comment>
<feature type="compositionally biased region" description="Acidic residues" evidence="41">
    <location>
        <begin position="705"/>
        <end position="715"/>
    </location>
</feature>
<dbReference type="PROSITE" id="PS50292">
    <property type="entry name" value="PEROXIDASE_3"/>
    <property type="match status" value="1"/>
</dbReference>
<sequence length="988" mass="111507">MRSSVLGSVCVLLLLLREPACQGDEVTSSTVNPCCYFPCQHWGVCVRHGEEKYECDCTRTGYNGENCTVPEFWTRVRQFLKPTPDVVHYILTHFQRLWDVINYTFLRDVLMRVVLTARSDLIPSPPTFNSKYGYLNWESYYNLSYYTRILPPVPEDCPTSLGVKGKAGLPDPELLVERLLKRRTFRPDPQGSNLMFAFFAQHFTHQFFKTYNRMGLGFTKALAHGVDAGHVYGDNLERQLQLRLHTDGKLKYQLVDGEMYPPTVADAPVKMSYPPGIPPEAQMAIGQEVFGLLPGLGMFATLWLREHNRVCDILKAEHPTWDDEQLFQTTRLVIIGETIRIVIEEYVQHLSGYLLQLKFDPTLLFNSNFQYGNRISLEFSQLYHWHPLMPDSFFINGDELEYRQFLFNTSVLTHYGIEKLVDAFSRQVAGQIGGGHNINAVVTSVAVRTIKESRQLRMQPFNEYRKRFNLEPYTSFRQFTANEEIAGELEELYGDIDALEFYPGMMLEETRQGAIFGQSMVEMGAPFSLKGLLGNPICSPNYWKPSTFGGKVGFDLVNSATLKKLVCLNTRTCPYVAFRIPTEEQSQSGKDDSKVRTDDQPNDYLESGRFLLVIVAIGARAVTVATLTPAVSVAGISAASASASASVLAAAATTRPSLAAIASFAAAAAAAVASFAVVAVSDMTTLDDKLLGEKLQYYYSSSEGEGSDNEDEEEENKTIRDTNLTEPEIEYSADGSAVNTGPKGVINDWRKYKQLEVEQKQEQKKEMERLIKKLSMTCRSELDQEKDKQKEKELQDKIKGKMTMQEYNMLQQEEDDEDFLQHYRMQRIEEMRRQLCRGKRFAQVYELNCGEDFLEALDKEDISILVVIHIYEPDVPGCEAMRGSLMCLAQEYPLVKFCSVRSSAISTSALFRDSALPALLVYKGGDLLGNFVRVTDQLGEDFFAVDLEALLQEYGLLPDKLPTSQTTVRNGAIVQHTVSDEDSDLDID</sequence>
<evidence type="ECO:0000256" key="2">
    <source>
        <dbReference type="ARBA" id="ARBA00004524"/>
    </source>
</evidence>
<evidence type="ECO:0000256" key="9">
    <source>
        <dbReference type="ARBA" id="ARBA00020404"/>
    </source>
</evidence>
<dbReference type="InterPro" id="IPR000742">
    <property type="entry name" value="EGF"/>
</dbReference>
<evidence type="ECO:0000256" key="41">
    <source>
        <dbReference type="SAM" id="MobiDB-lite"/>
    </source>
</evidence>
<dbReference type="AlphaFoldDB" id="A0A6J2QV48"/>
<dbReference type="InParanoid" id="A0A6J2QV48"/>
<evidence type="ECO:0000256" key="40">
    <source>
        <dbReference type="SAM" id="Coils"/>
    </source>
</evidence>
<dbReference type="KEGG" id="cgob:115017044"/>
<dbReference type="PROSITE" id="PS50026">
    <property type="entry name" value="EGF_3"/>
    <property type="match status" value="1"/>
</dbReference>
<comment type="catalytic activity">
    <reaction evidence="33">
        <text>(9Z,12Z)-octadecadienoate + AH2 + O2 = (9S)-hydroxy-(10E,12Z)-octadecadienoate + A + H2O</text>
        <dbReference type="Rhea" id="RHEA:75459"/>
        <dbReference type="ChEBI" id="CHEBI:13193"/>
        <dbReference type="ChEBI" id="CHEBI:15377"/>
        <dbReference type="ChEBI" id="CHEBI:15379"/>
        <dbReference type="ChEBI" id="CHEBI:17499"/>
        <dbReference type="ChEBI" id="CHEBI:30245"/>
        <dbReference type="ChEBI" id="CHEBI:77852"/>
    </reaction>
    <physiologicalReaction direction="left-to-right" evidence="33">
        <dbReference type="Rhea" id="RHEA:75460"/>
    </physiologicalReaction>
</comment>
<keyword evidence="20" id="KW-0492">Microsome</keyword>
<evidence type="ECO:0000313" key="44">
    <source>
        <dbReference type="Proteomes" id="UP000504630"/>
    </source>
</evidence>
<dbReference type="CDD" id="cd09816">
    <property type="entry name" value="prostaglandin_endoperoxide_synthase"/>
    <property type="match status" value="1"/>
</dbReference>
<evidence type="ECO:0000256" key="26">
    <source>
        <dbReference type="ARBA" id="ARBA00023157"/>
    </source>
</evidence>
<evidence type="ECO:0000256" key="34">
    <source>
        <dbReference type="ARBA" id="ARBA00036313"/>
    </source>
</evidence>
<keyword evidence="21" id="KW-0223">Dioxygenase</keyword>
<organism evidence="44 45">
    <name type="scientific">Cottoperca gobio</name>
    <name type="common">Frogmouth</name>
    <name type="synonym">Aphritis gobio</name>
    <dbReference type="NCBI Taxonomy" id="56716"/>
    <lineage>
        <taxon>Eukaryota</taxon>
        <taxon>Metazoa</taxon>
        <taxon>Chordata</taxon>
        <taxon>Craniata</taxon>
        <taxon>Vertebrata</taxon>
        <taxon>Euteleostomi</taxon>
        <taxon>Actinopterygii</taxon>
        <taxon>Neopterygii</taxon>
        <taxon>Teleostei</taxon>
        <taxon>Neoteleostei</taxon>
        <taxon>Acanthomorphata</taxon>
        <taxon>Eupercaria</taxon>
        <taxon>Perciformes</taxon>
        <taxon>Notothenioidei</taxon>
        <taxon>Bovichtidae</taxon>
        <taxon>Cottoperca</taxon>
    </lineage>
</organism>
<accession>A0A6J2QV48</accession>
<proteinExistence type="inferred from homology"/>
<keyword evidence="16 38" id="KW-0479">Metal-binding</keyword>
<dbReference type="GO" id="GO:0008277">
    <property type="term" value="P:regulation of G protein-coupled receptor signaling pathway"/>
    <property type="evidence" value="ECO:0007669"/>
    <property type="project" value="InterPro"/>
</dbReference>
<evidence type="ECO:0000256" key="1">
    <source>
        <dbReference type="ARBA" id="ARBA00001970"/>
    </source>
</evidence>
<dbReference type="InterPro" id="IPR001200">
    <property type="entry name" value="Phosducin"/>
</dbReference>
<keyword evidence="18" id="KW-0256">Endoplasmic reticulum</keyword>
<dbReference type="GO" id="GO:0020037">
    <property type="term" value="F:heme binding"/>
    <property type="evidence" value="ECO:0007669"/>
    <property type="project" value="InterPro"/>
</dbReference>
<evidence type="ECO:0000256" key="30">
    <source>
        <dbReference type="ARBA" id="ARBA00031217"/>
    </source>
</evidence>
<comment type="cofactor">
    <cofactor evidence="1">
        <name>heme b</name>
        <dbReference type="ChEBI" id="CHEBI:60344"/>
    </cofactor>
</comment>
<evidence type="ECO:0000256" key="7">
    <source>
        <dbReference type="ARBA" id="ARBA00011738"/>
    </source>
</evidence>
<evidence type="ECO:0000256" key="42">
    <source>
        <dbReference type="SAM" id="SignalP"/>
    </source>
</evidence>
<dbReference type="SUPFAM" id="SSF52833">
    <property type="entry name" value="Thioredoxin-like"/>
    <property type="match status" value="1"/>
</dbReference>
<keyword evidence="29" id="KW-0716">Sensory transduction</keyword>
<dbReference type="CTD" id="5082"/>
<keyword evidence="14" id="KW-0643">Prostaglandin biosynthesis</keyword>
<dbReference type="Gene3D" id="1.10.640.10">
    <property type="entry name" value="Haem peroxidase domain superfamily, animal type"/>
    <property type="match status" value="1"/>
</dbReference>
<dbReference type="InterPro" id="IPR023196">
    <property type="entry name" value="Phosducin_N_dom_sf"/>
</dbReference>
<evidence type="ECO:0000256" key="38">
    <source>
        <dbReference type="PIRSR" id="PIRSR619791-2"/>
    </source>
</evidence>
<feature type="binding site" evidence="38">
    <location>
        <position position="118"/>
    </location>
    <ligand>
        <name>substrate</name>
    </ligand>
</feature>
<comment type="subunit">
    <text evidence="7">Homodimer.</text>
</comment>
<dbReference type="GO" id="GO:0016702">
    <property type="term" value="F:oxidoreductase activity, acting on single donors with incorporation of molecular oxygen, incorporation of two atoms of oxygen"/>
    <property type="evidence" value="ECO:0007669"/>
    <property type="project" value="TreeGrafter"/>
</dbReference>
<comment type="similarity">
    <text evidence="5">Belongs to the prostaglandin G/H synthase family.</text>
</comment>
<evidence type="ECO:0000256" key="8">
    <source>
        <dbReference type="ARBA" id="ARBA00012440"/>
    </source>
</evidence>
<keyword evidence="44" id="KW-1185">Reference proteome</keyword>
<keyword evidence="19" id="KW-0276">Fatty acid metabolism</keyword>
<feature type="active site" description="For cyclooxygenase activity" evidence="37">
    <location>
        <position position="383"/>
    </location>
</feature>
<dbReference type="GO" id="GO:0046872">
    <property type="term" value="F:metal ion binding"/>
    <property type="evidence" value="ECO:0007669"/>
    <property type="project" value="UniProtKB-KW"/>
</dbReference>
<dbReference type="GeneID" id="115017044"/>
<dbReference type="InterPro" id="IPR024253">
    <property type="entry name" value="Phosducin_thioredoxin-like_dom"/>
</dbReference>
<comment type="pathway">
    <text evidence="4">Lipid metabolism; prostaglandin biosynthesis.</text>
</comment>
<dbReference type="InterPro" id="IPR050783">
    <property type="entry name" value="Oxylipin_biosynth_metab"/>
</dbReference>
<comment type="subcellular location">
    <subcellularLocation>
        <location evidence="3">Endoplasmic reticulum membrane</location>
    </subcellularLocation>
    <subcellularLocation>
        <location evidence="2">Microsome membrane</location>
    </subcellularLocation>
</comment>
<evidence type="ECO:0000256" key="33">
    <source>
        <dbReference type="ARBA" id="ARBA00035976"/>
    </source>
</evidence>
<evidence type="ECO:0000256" key="36">
    <source>
        <dbReference type="ARBA" id="ARBA00036409"/>
    </source>
</evidence>
<dbReference type="InterPro" id="IPR010255">
    <property type="entry name" value="Haem_peroxidase_sf"/>
</dbReference>
<evidence type="ECO:0000256" key="21">
    <source>
        <dbReference type="ARBA" id="ARBA00022964"/>
    </source>
</evidence>
<evidence type="ECO:0000256" key="37">
    <source>
        <dbReference type="PIRSR" id="PIRSR619791-1"/>
    </source>
</evidence>
<evidence type="ECO:0000256" key="4">
    <source>
        <dbReference type="ARBA" id="ARBA00004702"/>
    </source>
</evidence>
<evidence type="ECO:0000256" key="35">
    <source>
        <dbReference type="ARBA" id="ARBA00036358"/>
    </source>
</evidence>
<dbReference type="GO" id="GO:0004666">
    <property type="term" value="F:prostaglandin-endoperoxide synthase activity"/>
    <property type="evidence" value="ECO:0007669"/>
    <property type="project" value="UniProtKB-EC"/>
</dbReference>
<feature type="signal peptide" evidence="42">
    <location>
        <begin position="1"/>
        <end position="23"/>
    </location>
</feature>
<dbReference type="GO" id="GO:0004601">
    <property type="term" value="F:peroxidase activity"/>
    <property type="evidence" value="ECO:0007669"/>
    <property type="project" value="UniProtKB-KW"/>
</dbReference>
<keyword evidence="15 38" id="KW-0349">Heme</keyword>
<evidence type="ECO:0000256" key="17">
    <source>
        <dbReference type="ARBA" id="ARBA00022729"/>
    </source>
</evidence>
<dbReference type="RefSeq" id="XP_029301072.1">
    <property type="nucleotide sequence ID" value="XM_029445212.1"/>
</dbReference>
<dbReference type="InterPro" id="IPR019791">
    <property type="entry name" value="Haem_peroxidase_animal"/>
</dbReference>
<feature type="binding site" description="axial binding residue" evidence="38">
    <location>
        <position position="386"/>
    </location>
    <ligand>
        <name>heme b</name>
        <dbReference type="ChEBI" id="CHEBI:60344"/>
    </ligand>
    <ligandPart>
        <name>Fe</name>
        <dbReference type="ChEBI" id="CHEBI:18248"/>
    </ligandPart>
</feature>
<keyword evidence="12 39" id="KW-0245">EGF-like domain</keyword>
<keyword evidence="40" id="KW-0175">Coiled coil</keyword>
<dbReference type="EC" id="1.14.99.1" evidence="8"/>
<dbReference type="SUPFAM" id="SSF57196">
    <property type="entry name" value="EGF/Laminin"/>
    <property type="match status" value="1"/>
</dbReference>
<dbReference type="Gene3D" id="2.10.25.10">
    <property type="entry name" value="Laminin"/>
    <property type="match status" value="1"/>
</dbReference>
<evidence type="ECO:0000256" key="15">
    <source>
        <dbReference type="ARBA" id="ARBA00022617"/>
    </source>
</evidence>
<keyword evidence="25" id="KW-0472">Membrane</keyword>
<evidence type="ECO:0000259" key="43">
    <source>
        <dbReference type="PROSITE" id="PS50026"/>
    </source>
</evidence>
<evidence type="ECO:0000256" key="6">
    <source>
        <dbReference type="ARBA" id="ARBA00009686"/>
    </source>
</evidence>
<keyword evidence="17 42" id="KW-0732">Signal</keyword>
<evidence type="ECO:0000256" key="23">
    <source>
        <dbReference type="ARBA" id="ARBA00023004"/>
    </source>
</evidence>
<evidence type="ECO:0000256" key="10">
    <source>
        <dbReference type="ARBA" id="ARBA00022501"/>
    </source>
</evidence>
<comment type="similarity">
    <text evidence="6">Belongs to the phosducin family.</text>
</comment>
<evidence type="ECO:0000256" key="39">
    <source>
        <dbReference type="PROSITE-ProRule" id="PRU00076"/>
    </source>
</evidence>
<comment type="catalytic activity">
    <reaction evidence="35">
        <text>(9Z,12Z)-octadecadienoate + AH2 + O2 = (13S)-hydroxy-(9Z,11E)-octadecadienoate + A + H2O</text>
        <dbReference type="Rhea" id="RHEA:75451"/>
        <dbReference type="ChEBI" id="CHEBI:13193"/>
        <dbReference type="ChEBI" id="CHEBI:15377"/>
        <dbReference type="ChEBI" id="CHEBI:15379"/>
        <dbReference type="ChEBI" id="CHEBI:17499"/>
        <dbReference type="ChEBI" id="CHEBI:30245"/>
        <dbReference type="ChEBI" id="CHEBI:90850"/>
    </reaction>
    <physiologicalReaction direction="left-to-right" evidence="35">
        <dbReference type="Rhea" id="RHEA:75452"/>
    </physiologicalReaction>
</comment>
<dbReference type="GO" id="GO:0005789">
    <property type="term" value="C:endoplasmic reticulum membrane"/>
    <property type="evidence" value="ECO:0007669"/>
    <property type="project" value="UniProtKB-SubCell"/>
</dbReference>
<evidence type="ECO:0000313" key="45">
    <source>
        <dbReference type="RefSeq" id="XP_029301072.1"/>
    </source>
</evidence>
<evidence type="ECO:0000256" key="16">
    <source>
        <dbReference type="ARBA" id="ARBA00022723"/>
    </source>
</evidence>
<dbReference type="Pfam" id="PF03098">
    <property type="entry name" value="An_peroxidase"/>
    <property type="match status" value="1"/>
</dbReference>
<feature type="active site" description="Proton acceptor" evidence="37">
    <location>
        <position position="205"/>
    </location>
</feature>
<dbReference type="GO" id="GO:0043005">
    <property type="term" value="C:neuron projection"/>
    <property type="evidence" value="ECO:0007669"/>
    <property type="project" value="TreeGrafter"/>
</dbReference>
<evidence type="ECO:0000256" key="18">
    <source>
        <dbReference type="ARBA" id="ARBA00022824"/>
    </source>
</evidence>
<dbReference type="GlyCosmos" id="A0A6J2QV48">
    <property type="glycosylation" value="3 sites, No reported glycans"/>
</dbReference>
<dbReference type="GO" id="GO:0006979">
    <property type="term" value="P:response to oxidative stress"/>
    <property type="evidence" value="ECO:0007669"/>
    <property type="project" value="InterPro"/>
</dbReference>
<comment type="catalytic activity">
    <reaction evidence="34">
        <text>(9Z,12Z)-octadecadienoate + AH2 + O2 = (9R)-hydroxy-(10E,12Z)-octadecadienoate + A + H2O</text>
        <dbReference type="Rhea" id="RHEA:75447"/>
        <dbReference type="ChEBI" id="CHEBI:13193"/>
        <dbReference type="ChEBI" id="CHEBI:15377"/>
        <dbReference type="ChEBI" id="CHEBI:15379"/>
        <dbReference type="ChEBI" id="CHEBI:17499"/>
        <dbReference type="ChEBI" id="CHEBI:30245"/>
        <dbReference type="ChEBI" id="CHEBI:77895"/>
    </reaction>
    <physiologicalReaction direction="left-to-right" evidence="34">
        <dbReference type="Rhea" id="RHEA:75448"/>
    </physiologicalReaction>
</comment>
<evidence type="ECO:0000256" key="13">
    <source>
        <dbReference type="ARBA" id="ARBA00022559"/>
    </source>
</evidence>
<dbReference type="PANTHER" id="PTHR11903">
    <property type="entry name" value="PROSTAGLANDIN G/H SYNTHASE"/>
    <property type="match status" value="1"/>
</dbReference>
<keyword evidence="10" id="KW-0644">Prostaglandin metabolism</keyword>
<keyword evidence="29" id="KW-0844">Vision</keyword>
<evidence type="ECO:0000256" key="19">
    <source>
        <dbReference type="ARBA" id="ARBA00022832"/>
    </source>
</evidence>
<keyword evidence="28" id="KW-0325">Glycoprotein</keyword>
<comment type="catalytic activity">
    <reaction evidence="36">
        <text>(9Z,12Z)-octadecadienoate + AH2 + O2 = (13R)-hydroxy-(9Z,11E)-octadecadienoate + A + H2O</text>
        <dbReference type="Rhea" id="RHEA:75455"/>
        <dbReference type="ChEBI" id="CHEBI:13193"/>
        <dbReference type="ChEBI" id="CHEBI:15377"/>
        <dbReference type="ChEBI" id="CHEBI:15379"/>
        <dbReference type="ChEBI" id="CHEBI:17499"/>
        <dbReference type="ChEBI" id="CHEBI:30245"/>
        <dbReference type="ChEBI" id="CHEBI:136655"/>
    </reaction>
    <physiologicalReaction direction="left-to-right" evidence="36">
        <dbReference type="Rhea" id="RHEA:75456"/>
    </physiologicalReaction>
</comment>
<dbReference type="InterPro" id="IPR036249">
    <property type="entry name" value="Thioredoxin-like_sf"/>
</dbReference>
<dbReference type="Pfam" id="PF02114">
    <property type="entry name" value="Phosducin"/>
    <property type="match status" value="1"/>
</dbReference>
<evidence type="ECO:0000256" key="11">
    <source>
        <dbReference type="ARBA" id="ARBA00022516"/>
    </source>
</evidence>
<dbReference type="GO" id="GO:0019371">
    <property type="term" value="P:cyclooxygenase pathway"/>
    <property type="evidence" value="ECO:0007669"/>
    <property type="project" value="TreeGrafter"/>
</dbReference>
<dbReference type="PANTHER" id="PTHR11903:SF6">
    <property type="entry name" value="PROSTAGLANDIN G_H SYNTHASE 1"/>
    <property type="match status" value="1"/>
</dbReference>